<evidence type="ECO:0008006" key="4">
    <source>
        <dbReference type="Google" id="ProtNLM"/>
    </source>
</evidence>
<organism evidence="2 3">
    <name type="scientific">Triparma retinervis</name>
    <dbReference type="NCBI Taxonomy" id="2557542"/>
    <lineage>
        <taxon>Eukaryota</taxon>
        <taxon>Sar</taxon>
        <taxon>Stramenopiles</taxon>
        <taxon>Ochrophyta</taxon>
        <taxon>Bolidophyceae</taxon>
        <taxon>Parmales</taxon>
        <taxon>Triparmaceae</taxon>
        <taxon>Triparma</taxon>
    </lineage>
</organism>
<dbReference type="InterPro" id="IPR010699">
    <property type="entry name" value="DUF1275"/>
</dbReference>
<name>A0A9W6Z8Q7_9STRA</name>
<evidence type="ECO:0000313" key="2">
    <source>
        <dbReference type="EMBL" id="GMH49514.1"/>
    </source>
</evidence>
<dbReference type="Pfam" id="PF06912">
    <property type="entry name" value="DUF1275"/>
    <property type="match status" value="1"/>
</dbReference>
<sequence length="233" mass="25116">RIIFGLSLTAGLADVSLLKTTSAFPTMMTGNTMKFLEALLNLRYEEAAFFISLVGIYTAATAGYRVLSNEMQRRGKELGNGMRLSTPRVLSPIVLALFLLSDTLLSSPRPTLRLLSFAYGLINSVSIESAGTITCMLTGHMHKLANAFAEGKLWKDKVQRRSAAVLAGFAGGACLSVVGFKVVPGFMGRGLRTTLGAFYFTLLALLNDKGGIDTNVLGRRECVIDEYDAGCKE</sequence>
<reference evidence="2" key="1">
    <citation type="submission" date="2022-07" db="EMBL/GenBank/DDBJ databases">
        <title>Genome analysis of Parmales, a sister group of diatoms, reveals the evolutionary specialization of diatoms from phago-mixotrophs to photoautotrophs.</title>
        <authorList>
            <person name="Ban H."/>
            <person name="Sato S."/>
            <person name="Yoshikawa S."/>
            <person name="Kazumasa Y."/>
            <person name="Nakamura Y."/>
            <person name="Ichinomiya M."/>
            <person name="Saitoh K."/>
            <person name="Sato N."/>
            <person name="Blanc-Mathieu R."/>
            <person name="Endo H."/>
            <person name="Kuwata A."/>
            <person name="Ogata H."/>
        </authorList>
    </citation>
    <scope>NUCLEOTIDE SEQUENCE</scope>
</reference>
<accession>A0A9W6Z8Q7</accession>
<proteinExistence type="predicted"/>
<keyword evidence="1" id="KW-1133">Transmembrane helix</keyword>
<evidence type="ECO:0000313" key="3">
    <source>
        <dbReference type="Proteomes" id="UP001165082"/>
    </source>
</evidence>
<comment type="caution">
    <text evidence="2">The sequence shown here is derived from an EMBL/GenBank/DDBJ whole genome shotgun (WGS) entry which is preliminary data.</text>
</comment>
<dbReference type="OrthoDB" id="197744at2759"/>
<keyword evidence="1" id="KW-0812">Transmembrane</keyword>
<gene>
    <name evidence="2" type="ORF">TrRE_jg12904</name>
</gene>
<feature type="transmembrane region" description="Helical" evidence="1">
    <location>
        <begin position="47"/>
        <end position="67"/>
    </location>
</feature>
<keyword evidence="3" id="KW-1185">Reference proteome</keyword>
<evidence type="ECO:0000256" key="1">
    <source>
        <dbReference type="SAM" id="Phobius"/>
    </source>
</evidence>
<feature type="non-terminal residue" evidence="2">
    <location>
        <position position="1"/>
    </location>
</feature>
<keyword evidence="1" id="KW-0472">Membrane</keyword>
<dbReference type="Proteomes" id="UP001165082">
    <property type="component" value="Unassembled WGS sequence"/>
</dbReference>
<feature type="transmembrane region" description="Helical" evidence="1">
    <location>
        <begin position="162"/>
        <end position="180"/>
    </location>
</feature>
<dbReference type="EMBL" id="BRXZ01001911">
    <property type="protein sequence ID" value="GMH49514.1"/>
    <property type="molecule type" value="Genomic_DNA"/>
</dbReference>
<protein>
    <recommendedName>
        <fullName evidence="4">DUF1275 domain-containing protein</fullName>
    </recommendedName>
</protein>
<dbReference type="AlphaFoldDB" id="A0A9W6Z8Q7"/>